<evidence type="ECO:0000313" key="10">
    <source>
        <dbReference type="Proteomes" id="UP000823388"/>
    </source>
</evidence>
<feature type="region of interest" description="Disordered" evidence="8">
    <location>
        <begin position="23"/>
        <end position="71"/>
    </location>
</feature>
<comment type="catalytic activity">
    <reaction evidence="6">
        <text>N(tele)-phospho-L-histidyl/O-phospho-L-threonyl-[pyruvate, phosphate dikinase] + phosphate + H(+) = N(tele)-phospho-L-histidyl/L-threonyl-[pyruvate, phosphate dikinase] + diphosphate</text>
        <dbReference type="Rhea" id="RHEA:43696"/>
        <dbReference type="Rhea" id="RHEA-COMP:10650"/>
        <dbReference type="Rhea" id="RHEA-COMP:10651"/>
        <dbReference type="ChEBI" id="CHEBI:15378"/>
        <dbReference type="ChEBI" id="CHEBI:30013"/>
        <dbReference type="ChEBI" id="CHEBI:33019"/>
        <dbReference type="ChEBI" id="CHEBI:43474"/>
        <dbReference type="ChEBI" id="CHEBI:61977"/>
        <dbReference type="ChEBI" id="CHEBI:83586"/>
        <dbReference type="EC" id="2.7.4.27"/>
    </reaction>
</comment>
<feature type="compositionally biased region" description="Pro residues" evidence="8">
    <location>
        <begin position="99"/>
        <end position="111"/>
    </location>
</feature>
<protein>
    <recommendedName>
        <fullName evidence="11">Pyruvate, phosphate dikinase regulatory protein, chloroplastic</fullName>
    </recommendedName>
</protein>
<evidence type="ECO:0000256" key="7">
    <source>
        <dbReference type="ARBA" id="ARBA00049008"/>
    </source>
</evidence>
<evidence type="ECO:0000256" key="3">
    <source>
        <dbReference type="ARBA" id="ARBA00022679"/>
    </source>
</evidence>
<feature type="region of interest" description="Disordered" evidence="8">
    <location>
        <begin position="85"/>
        <end position="111"/>
    </location>
</feature>
<comment type="caution">
    <text evidence="9">The sequence shown here is derived from an EMBL/GenBank/DDBJ whole genome shotgun (WGS) entry which is preliminary data.</text>
</comment>
<evidence type="ECO:0000256" key="2">
    <source>
        <dbReference type="ARBA" id="ARBA00022527"/>
    </source>
</evidence>
<dbReference type="GO" id="GO:0016776">
    <property type="term" value="F:phosphotransferase activity, phosphate group as acceptor"/>
    <property type="evidence" value="ECO:0007669"/>
    <property type="project" value="InterPro"/>
</dbReference>
<evidence type="ECO:0000256" key="1">
    <source>
        <dbReference type="ARBA" id="ARBA00007567"/>
    </source>
</evidence>
<keyword evidence="3" id="KW-0808">Transferase</keyword>
<proteinExistence type="inferred from homology"/>
<dbReference type="InterPro" id="IPR005177">
    <property type="entry name" value="Kinase-pyrophosphorylase"/>
</dbReference>
<evidence type="ECO:0000256" key="5">
    <source>
        <dbReference type="ARBA" id="ARBA00022777"/>
    </source>
</evidence>
<evidence type="ECO:0000256" key="8">
    <source>
        <dbReference type="SAM" id="MobiDB-lite"/>
    </source>
</evidence>
<organism evidence="9 10">
    <name type="scientific">Panicum virgatum</name>
    <name type="common">Blackwell switchgrass</name>
    <dbReference type="NCBI Taxonomy" id="38727"/>
    <lineage>
        <taxon>Eukaryota</taxon>
        <taxon>Viridiplantae</taxon>
        <taxon>Streptophyta</taxon>
        <taxon>Embryophyta</taxon>
        <taxon>Tracheophyta</taxon>
        <taxon>Spermatophyta</taxon>
        <taxon>Magnoliopsida</taxon>
        <taxon>Liliopsida</taxon>
        <taxon>Poales</taxon>
        <taxon>Poaceae</taxon>
        <taxon>PACMAD clade</taxon>
        <taxon>Panicoideae</taxon>
        <taxon>Panicodae</taxon>
        <taxon>Paniceae</taxon>
        <taxon>Panicinae</taxon>
        <taxon>Panicum</taxon>
        <taxon>Panicum sect. Hiantes</taxon>
    </lineage>
</organism>
<evidence type="ECO:0008006" key="11">
    <source>
        <dbReference type="Google" id="ProtNLM"/>
    </source>
</evidence>
<dbReference type="EMBL" id="CM029039">
    <property type="protein sequence ID" value="KAG2645825.1"/>
    <property type="molecule type" value="Genomic_DNA"/>
</dbReference>
<dbReference type="PIRSF" id="PIRSF038149">
    <property type="entry name" value="Pyruvate_Pi_dikinase_regulator"/>
    <property type="match status" value="1"/>
</dbReference>
<evidence type="ECO:0000256" key="6">
    <source>
        <dbReference type="ARBA" id="ARBA00047328"/>
    </source>
</evidence>
<dbReference type="InterPro" id="IPR017409">
    <property type="entry name" value="Pyrv_Pi_dikinase_reg_chlpt"/>
</dbReference>
<gene>
    <name evidence="9" type="ORF">PVAP13_2KG454100</name>
</gene>
<name>A0A8T0WER7_PANVG</name>
<keyword evidence="10" id="KW-1185">Reference proteome</keyword>
<dbReference type="AlphaFoldDB" id="A0A8T0WER7"/>
<dbReference type="Proteomes" id="UP000823388">
    <property type="component" value="Chromosome 2K"/>
</dbReference>
<sequence>MIGGAKPLAAPLLGAGPSRRLATAACAPDPSPALATAAAPSPGPSVDRAPPPRPPDEPAASPAPLRSTSQLTRWSRARALRSGRRLRLDRAAVSSAPPVTSPPPTPAPAPSLVPERAAVGAAVAEDGGDDDLCVAEREAVAGKAIYMVSDGTGWTAEHSVSAALGQFEHCLVDRRCSVSTHLFSGIDDMDRLLEVIKQAAKEGALVLYTLADPSMAEAIKKACDFWGVPCTDVLRPTVEAIAAHIGVAPSGIPRSSPSRKGQLTEDYFRRIEAIDFTIKQDDGAQPQNLNRADVVLVGVSRTGKTPLSIYLAQKGYKVANVPIVMGVNLPKALFQINQDKIFGLTINPVILQAIRKTRAKTLGFDGHTSNYAEMAHVRQELDHANQIFAQNPMWPVIGVTGKAIEETAAVVVRVYHDRKQKCSMPRISKRVAPVLVYDYQSGG</sequence>
<comment type="catalytic activity">
    <reaction evidence="7">
        <text>N(tele)-phospho-L-histidyl/L-threonyl-[pyruvate, phosphate dikinase] + ADP = N(tele)-phospho-L-histidyl/O-phospho-L-threonyl-[pyruvate, phosphate dikinase] + AMP + H(+)</text>
        <dbReference type="Rhea" id="RHEA:43692"/>
        <dbReference type="Rhea" id="RHEA-COMP:10650"/>
        <dbReference type="Rhea" id="RHEA-COMP:10651"/>
        <dbReference type="ChEBI" id="CHEBI:15378"/>
        <dbReference type="ChEBI" id="CHEBI:30013"/>
        <dbReference type="ChEBI" id="CHEBI:61977"/>
        <dbReference type="ChEBI" id="CHEBI:83586"/>
        <dbReference type="ChEBI" id="CHEBI:456215"/>
        <dbReference type="ChEBI" id="CHEBI:456216"/>
        <dbReference type="EC" id="2.7.11.32"/>
    </reaction>
</comment>
<feature type="compositionally biased region" description="Low complexity" evidence="8">
    <location>
        <begin position="32"/>
        <end position="48"/>
    </location>
</feature>
<dbReference type="GO" id="GO:0005524">
    <property type="term" value="F:ATP binding"/>
    <property type="evidence" value="ECO:0007669"/>
    <property type="project" value="InterPro"/>
</dbReference>
<evidence type="ECO:0000256" key="4">
    <source>
        <dbReference type="ARBA" id="ARBA00022741"/>
    </source>
</evidence>
<accession>A0A8T0WER7</accession>
<dbReference type="Pfam" id="PF03618">
    <property type="entry name" value="Kinase-PPPase"/>
    <property type="match status" value="1"/>
</dbReference>
<keyword evidence="2" id="KW-0723">Serine/threonine-protein kinase</keyword>
<keyword evidence="5" id="KW-0418">Kinase</keyword>
<dbReference type="HAMAP" id="MF_00921">
    <property type="entry name" value="PDRP"/>
    <property type="match status" value="1"/>
</dbReference>
<dbReference type="PANTHER" id="PTHR31756">
    <property type="entry name" value="PYRUVATE, PHOSPHATE DIKINASE REGULATORY PROTEIN 1, CHLOROPLASTIC"/>
    <property type="match status" value="1"/>
</dbReference>
<dbReference type="InterPro" id="IPR026565">
    <property type="entry name" value="PPDK_reg"/>
</dbReference>
<dbReference type="NCBIfam" id="NF003742">
    <property type="entry name" value="PRK05339.1"/>
    <property type="match status" value="1"/>
</dbReference>
<dbReference type="GO" id="GO:0004674">
    <property type="term" value="F:protein serine/threonine kinase activity"/>
    <property type="evidence" value="ECO:0007669"/>
    <property type="project" value="UniProtKB-KW"/>
</dbReference>
<reference evidence="9 10" key="1">
    <citation type="submission" date="2020-05" db="EMBL/GenBank/DDBJ databases">
        <title>WGS assembly of Panicum virgatum.</title>
        <authorList>
            <person name="Lovell J.T."/>
            <person name="Jenkins J."/>
            <person name="Shu S."/>
            <person name="Juenger T.E."/>
            <person name="Schmutz J."/>
        </authorList>
    </citation>
    <scope>NUCLEOTIDE SEQUENCE [LARGE SCALE GENOMIC DNA]</scope>
    <source>
        <strain evidence="10">cv. AP13</strain>
    </source>
</reference>
<evidence type="ECO:0000313" key="9">
    <source>
        <dbReference type="EMBL" id="KAG2645825.1"/>
    </source>
</evidence>
<keyword evidence="4" id="KW-0547">Nucleotide-binding</keyword>
<dbReference type="GO" id="GO:0009507">
    <property type="term" value="C:chloroplast"/>
    <property type="evidence" value="ECO:0007669"/>
    <property type="project" value="InterPro"/>
</dbReference>
<dbReference type="PANTHER" id="PTHR31756:SF3">
    <property type="entry name" value="PYRUVATE, PHOSPHATE DIKINASE REGULATORY PROTEIN 1, CHLOROPLASTIC"/>
    <property type="match status" value="1"/>
</dbReference>
<comment type="similarity">
    <text evidence="1">Belongs to the pyruvate, phosphate/water dikinase regulatory protein family. PDRP subfamily.</text>
</comment>